<reference evidence="1" key="1">
    <citation type="journal article" date="2013" name="Genetics">
        <title>The draft genome and transcriptome of Panagrellus redivivus are shaped by the harsh demands of a free-living lifestyle.</title>
        <authorList>
            <person name="Srinivasan J."/>
            <person name="Dillman A.R."/>
            <person name="Macchietto M.G."/>
            <person name="Heikkinen L."/>
            <person name="Lakso M."/>
            <person name="Fracchia K.M."/>
            <person name="Antoshechkin I."/>
            <person name="Mortazavi A."/>
            <person name="Wong G."/>
            <person name="Sternberg P.W."/>
        </authorList>
    </citation>
    <scope>NUCLEOTIDE SEQUENCE [LARGE SCALE GENOMIC DNA]</scope>
    <source>
        <strain evidence="1">MT8872</strain>
    </source>
</reference>
<name>A0A7E4UPP7_PANRE</name>
<dbReference type="WBParaSite" id="Pan_g11241.t1">
    <property type="protein sequence ID" value="Pan_g11241.t1"/>
    <property type="gene ID" value="Pan_g11241"/>
</dbReference>
<organism evidence="1 2">
    <name type="scientific">Panagrellus redivivus</name>
    <name type="common">Microworm</name>
    <dbReference type="NCBI Taxonomy" id="6233"/>
    <lineage>
        <taxon>Eukaryota</taxon>
        <taxon>Metazoa</taxon>
        <taxon>Ecdysozoa</taxon>
        <taxon>Nematoda</taxon>
        <taxon>Chromadorea</taxon>
        <taxon>Rhabditida</taxon>
        <taxon>Tylenchina</taxon>
        <taxon>Panagrolaimomorpha</taxon>
        <taxon>Panagrolaimoidea</taxon>
        <taxon>Panagrolaimidae</taxon>
        <taxon>Panagrellus</taxon>
    </lineage>
</organism>
<evidence type="ECO:0000313" key="1">
    <source>
        <dbReference type="Proteomes" id="UP000492821"/>
    </source>
</evidence>
<dbReference type="Proteomes" id="UP000492821">
    <property type="component" value="Unassembled WGS sequence"/>
</dbReference>
<sequence length="151" mass="16326">MLMVLRSAGLCPAEELAEARGAMMETAYRSRKSVISSKFERNGLLQRLTARVIGGGIRGSFGESDLVEVEHNARGVIAAALERANACMASGIEGDRSMEDEDDARESMANLNLVRKATWDGRGGIGGAAVHVDEKGIWHRSMKTNYNNTEA</sequence>
<proteinExistence type="predicted"/>
<accession>A0A7E4UPP7</accession>
<keyword evidence="1" id="KW-1185">Reference proteome</keyword>
<reference evidence="2" key="2">
    <citation type="submission" date="2020-10" db="UniProtKB">
        <authorList>
            <consortium name="WormBaseParasite"/>
        </authorList>
    </citation>
    <scope>IDENTIFICATION</scope>
</reference>
<dbReference type="AlphaFoldDB" id="A0A7E4UPP7"/>
<protein>
    <submittedName>
        <fullName evidence="2">Uncharacterized protein</fullName>
    </submittedName>
</protein>
<evidence type="ECO:0000313" key="2">
    <source>
        <dbReference type="WBParaSite" id="Pan_g11241.t1"/>
    </source>
</evidence>